<accession>A0A4Z2CGQ5</accession>
<keyword evidence="4 5" id="KW-0472">Membrane</keyword>
<dbReference type="PANTHER" id="PTHR16100:SF5">
    <property type="entry name" value="TRANSMEMBRANE PROTEIN 100"/>
    <property type="match status" value="1"/>
</dbReference>
<evidence type="ECO:0000256" key="2">
    <source>
        <dbReference type="ARBA" id="ARBA00022692"/>
    </source>
</evidence>
<dbReference type="GO" id="GO:0005886">
    <property type="term" value="C:plasma membrane"/>
    <property type="evidence" value="ECO:0007669"/>
    <property type="project" value="TreeGrafter"/>
</dbReference>
<protein>
    <recommendedName>
        <fullName evidence="8">Transmembrane protein 100</fullName>
    </recommendedName>
</protein>
<gene>
    <name evidence="6" type="ORF">fugu_000441</name>
</gene>
<feature type="transmembrane region" description="Helical" evidence="5">
    <location>
        <begin position="68"/>
        <end position="88"/>
    </location>
</feature>
<evidence type="ECO:0000256" key="3">
    <source>
        <dbReference type="ARBA" id="ARBA00022989"/>
    </source>
</evidence>
<evidence type="ECO:0000313" key="6">
    <source>
        <dbReference type="EMBL" id="TNN03412.1"/>
    </source>
</evidence>
<keyword evidence="7" id="KW-1185">Reference proteome</keyword>
<evidence type="ECO:0000256" key="5">
    <source>
        <dbReference type="SAM" id="Phobius"/>
    </source>
</evidence>
<evidence type="ECO:0000256" key="1">
    <source>
        <dbReference type="ARBA" id="ARBA00004141"/>
    </source>
</evidence>
<dbReference type="EMBL" id="SWLE01000001">
    <property type="protein sequence ID" value="TNN03412.1"/>
    <property type="molecule type" value="Genomic_DNA"/>
</dbReference>
<dbReference type="InterPro" id="IPR032536">
    <property type="entry name" value="TMEM100"/>
</dbReference>
<keyword evidence="3 5" id="KW-1133">Transmembrane helix</keyword>
<sequence length="144" mass="15730">MAHLYLPSQITLDDLHRIPRCAVKTSALSEKPRRDRVVLVTTRVPYVNESQLLAATGGTEGSCYRCTVPFGAVVLVAGVVVTAVAYAFNSHDSVIAILGLVLLCAGLVLLGSSALCWRLKRRKKKNKRRESRTPLVVSQEHCMA</sequence>
<dbReference type="Proteomes" id="UP000516260">
    <property type="component" value="Chromosome 1"/>
</dbReference>
<keyword evidence="2 5" id="KW-0812">Transmembrane</keyword>
<proteinExistence type="predicted"/>
<reference evidence="6 7" key="1">
    <citation type="submission" date="2019-04" db="EMBL/GenBank/DDBJ databases">
        <title>The sequence and de novo assembly of Takifugu bimaculatus genome using PacBio and Hi-C technologies.</title>
        <authorList>
            <person name="Xu P."/>
            <person name="Liu B."/>
            <person name="Zhou Z."/>
        </authorList>
    </citation>
    <scope>NUCLEOTIDE SEQUENCE [LARGE SCALE GENOMIC DNA]</scope>
    <source>
        <strain evidence="6">TB-2018</strain>
        <tissue evidence="6">Muscle</tissue>
    </source>
</reference>
<evidence type="ECO:0008006" key="8">
    <source>
        <dbReference type="Google" id="ProtNLM"/>
    </source>
</evidence>
<feature type="transmembrane region" description="Helical" evidence="5">
    <location>
        <begin position="94"/>
        <end position="119"/>
    </location>
</feature>
<dbReference type="GO" id="GO:0071773">
    <property type="term" value="P:cellular response to BMP stimulus"/>
    <property type="evidence" value="ECO:0007669"/>
    <property type="project" value="TreeGrafter"/>
</dbReference>
<dbReference type="Pfam" id="PF16311">
    <property type="entry name" value="TMEM100"/>
    <property type="match status" value="1"/>
</dbReference>
<dbReference type="PANTHER" id="PTHR16100">
    <property type="entry name" value="PHOSPHOINOSITIDE-INTERACTING PROTEIN FAMILY MEMBER"/>
    <property type="match status" value="1"/>
</dbReference>
<dbReference type="AlphaFoldDB" id="A0A4Z2CGQ5"/>
<name>A0A4Z2CGQ5_9TELE</name>
<evidence type="ECO:0000313" key="7">
    <source>
        <dbReference type="Proteomes" id="UP000516260"/>
    </source>
</evidence>
<comment type="subcellular location">
    <subcellularLocation>
        <location evidence="1">Membrane</location>
        <topology evidence="1">Multi-pass membrane protein</topology>
    </subcellularLocation>
</comment>
<organism evidence="6 7">
    <name type="scientific">Takifugu bimaculatus</name>
    <dbReference type="NCBI Taxonomy" id="433685"/>
    <lineage>
        <taxon>Eukaryota</taxon>
        <taxon>Metazoa</taxon>
        <taxon>Chordata</taxon>
        <taxon>Craniata</taxon>
        <taxon>Vertebrata</taxon>
        <taxon>Euteleostomi</taxon>
        <taxon>Actinopterygii</taxon>
        <taxon>Neopterygii</taxon>
        <taxon>Teleostei</taxon>
        <taxon>Neoteleostei</taxon>
        <taxon>Acanthomorphata</taxon>
        <taxon>Eupercaria</taxon>
        <taxon>Tetraodontiformes</taxon>
        <taxon>Tetradontoidea</taxon>
        <taxon>Tetraodontidae</taxon>
        <taxon>Takifugu</taxon>
    </lineage>
</organism>
<evidence type="ECO:0000256" key="4">
    <source>
        <dbReference type="ARBA" id="ARBA00023136"/>
    </source>
</evidence>
<comment type="caution">
    <text evidence="6">The sequence shown here is derived from an EMBL/GenBank/DDBJ whole genome shotgun (WGS) entry which is preliminary data.</text>
</comment>